<evidence type="ECO:0000313" key="3">
    <source>
        <dbReference type="Proteomes" id="UP001597063"/>
    </source>
</evidence>
<feature type="domain" description="Microbial-type PARG catalytic" evidence="1">
    <location>
        <begin position="10"/>
        <end position="158"/>
    </location>
</feature>
<accession>A0ABW2XTS8</accession>
<dbReference type="InterPro" id="IPR012664">
    <property type="entry name" value="CHP02452"/>
</dbReference>
<dbReference type="PANTHER" id="PTHR35596">
    <property type="entry name" value="DUF2263 DOMAIN-CONTAINING PROTEIN"/>
    <property type="match status" value="1"/>
</dbReference>
<dbReference type="NCBIfam" id="TIGR02452">
    <property type="entry name" value="TIGR02452 family protein"/>
    <property type="match status" value="1"/>
</dbReference>
<evidence type="ECO:0000313" key="2">
    <source>
        <dbReference type="EMBL" id="MFD0688913.1"/>
    </source>
</evidence>
<dbReference type="PIRSF" id="PIRSF014899">
    <property type="entry name" value="UCP014899"/>
    <property type="match status" value="1"/>
</dbReference>
<evidence type="ECO:0000259" key="1">
    <source>
        <dbReference type="Pfam" id="PF10021"/>
    </source>
</evidence>
<dbReference type="Gene3D" id="3.40.220.10">
    <property type="entry name" value="Leucine Aminopeptidase, subunit E, domain 1"/>
    <property type="match status" value="1"/>
</dbReference>
<dbReference type="InterPro" id="IPR043472">
    <property type="entry name" value="Macro_dom-like"/>
</dbReference>
<dbReference type="PANTHER" id="PTHR35596:SF1">
    <property type="entry name" value="MICROBIAL-TYPE PARG CATALYTIC DOMAIN-CONTAINING PROTEIN"/>
    <property type="match status" value="1"/>
</dbReference>
<protein>
    <submittedName>
        <fullName evidence="2">TIGR02452 family protein</fullName>
    </submittedName>
</protein>
<comment type="caution">
    <text evidence="2">The sequence shown here is derived from an EMBL/GenBank/DDBJ whole genome shotgun (WGS) entry which is preliminary data.</text>
</comment>
<name>A0ABW2XTS8_9ACTN</name>
<proteinExistence type="predicted"/>
<dbReference type="Proteomes" id="UP001597063">
    <property type="component" value="Unassembled WGS sequence"/>
</dbReference>
<dbReference type="InterPro" id="IPR019261">
    <property type="entry name" value="PARG_cat_microbial"/>
</dbReference>
<dbReference type="EMBL" id="JBHTGP010000015">
    <property type="protein sequence ID" value="MFD0688913.1"/>
    <property type="molecule type" value="Genomic_DNA"/>
</dbReference>
<keyword evidence="3" id="KW-1185">Reference proteome</keyword>
<sequence>MSRHPRRMTAQETVAILERGDYQAPSGRTVQISEALDRAVRGTVLYRPDELDRLLRRLPAAEPAETLIEVTGETTLAAARRLRAPGTVPFALNFASAKNPGGGFLNGAHAQEEGLARSSGLYASLRAAGEFYDFHRAQRDLLYSDHMIYSPDVPVFRDDAGRLLEEPYGVAFLTSPAPNRGAIRDPAAAARVPEVLRERARKVLAVALANGHRRLVLGAWGCGVFRNDPDEVADAFARLLRPGAEFGNRFERVVFAVWDTAAGAPRHAAFERAFA</sequence>
<dbReference type="Pfam" id="PF10021">
    <property type="entry name" value="PARG_cat_microb"/>
    <property type="match status" value="1"/>
</dbReference>
<dbReference type="RefSeq" id="WP_131761663.1">
    <property type="nucleotide sequence ID" value="NZ_CAACUY010000180.1"/>
</dbReference>
<organism evidence="2 3">
    <name type="scientific">Actinomadura fibrosa</name>
    <dbReference type="NCBI Taxonomy" id="111802"/>
    <lineage>
        <taxon>Bacteria</taxon>
        <taxon>Bacillati</taxon>
        <taxon>Actinomycetota</taxon>
        <taxon>Actinomycetes</taxon>
        <taxon>Streptosporangiales</taxon>
        <taxon>Thermomonosporaceae</taxon>
        <taxon>Actinomadura</taxon>
    </lineage>
</organism>
<gene>
    <name evidence="2" type="ORF">ACFQZM_30790</name>
</gene>
<dbReference type="SUPFAM" id="SSF52949">
    <property type="entry name" value="Macro domain-like"/>
    <property type="match status" value="1"/>
</dbReference>
<reference evidence="3" key="1">
    <citation type="journal article" date="2019" name="Int. J. Syst. Evol. Microbiol.">
        <title>The Global Catalogue of Microorganisms (GCM) 10K type strain sequencing project: providing services to taxonomists for standard genome sequencing and annotation.</title>
        <authorList>
            <consortium name="The Broad Institute Genomics Platform"/>
            <consortium name="The Broad Institute Genome Sequencing Center for Infectious Disease"/>
            <person name="Wu L."/>
            <person name="Ma J."/>
        </authorList>
    </citation>
    <scope>NUCLEOTIDE SEQUENCE [LARGE SCALE GENOMIC DNA]</scope>
    <source>
        <strain evidence="3">JCM 9371</strain>
    </source>
</reference>